<evidence type="ECO:0000259" key="1">
    <source>
        <dbReference type="Pfam" id="PF01370"/>
    </source>
</evidence>
<dbReference type="InterPro" id="IPR050177">
    <property type="entry name" value="Lipid_A_modif_metabolic_enz"/>
</dbReference>
<reference evidence="2" key="1">
    <citation type="journal article" date="2014" name="Int. J. Syst. Evol. Microbiol.">
        <title>Complete genome sequence of Corynebacterium casei LMG S-19264T (=DSM 44701T), isolated from a smear-ripened cheese.</title>
        <authorList>
            <consortium name="US DOE Joint Genome Institute (JGI-PGF)"/>
            <person name="Walter F."/>
            <person name="Albersmeier A."/>
            <person name="Kalinowski J."/>
            <person name="Ruckert C."/>
        </authorList>
    </citation>
    <scope>NUCLEOTIDE SEQUENCE</scope>
    <source>
        <strain evidence="2">JCM 3276</strain>
    </source>
</reference>
<name>A0A918GRL2_9PSEU</name>
<dbReference type="SUPFAM" id="SSF51735">
    <property type="entry name" value="NAD(P)-binding Rossmann-fold domains"/>
    <property type="match status" value="1"/>
</dbReference>
<evidence type="ECO:0000313" key="3">
    <source>
        <dbReference type="Proteomes" id="UP000660680"/>
    </source>
</evidence>
<organism evidence="2 3">
    <name type="scientific">Actinokineospora fastidiosa</name>
    <dbReference type="NCBI Taxonomy" id="1816"/>
    <lineage>
        <taxon>Bacteria</taxon>
        <taxon>Bacillati</taxon>
        <taxon>Actinomycetota</taxon>
        <taxon>Actinomycetes</taxon>
        <taxon>Pseudonocardiales</taxon>
        <taxon>Pseudonocardiaceae</taxon>
        <taxon>Actinokineospora</taxon>
    </lineage>
</organism>
<dbReference type="AlphaFoldDB" id="A0A918GRL2"/>
<feature type="domain" description="NAD-dependent epimerase/dehydratase" evidence="1">
    <location>
        <begin position="3"/>
        <end position="211"/>
    </location>
</feature>
<comment type="caution">
    <text evidence="2">The sequence shown here is derived from an EMBL/GenBank/DDBJ whole genome shotgun (WGS) entry which is preliminary data.</text>
</comment>
<dbReference type="PANTHER" id="PTHR43245">
    <property type="entry name" value="BIFUNCTIONAL POLYMYXIN RESISTANCE PROTEIN ARNA"/>
    <property type="match status" value="1"/>
</dbReference>
<dbReference type="Pfam" id="PF01370">
    <property type="entry name" value="Epimerase"/>
    <property type="match status" value="1"/>
</dbReference>
<dbReference type="EMBL" id="BMRB01000006">
    <property type="protein sequence ID" value="GGS52680.1"/>
    <property type="molecule type" value="Genomic_DNA"/>
</dbReference>
<dbReference type="Gene3D" id="3.40.50.720">
    <property type="entry name" value="NAD(P)-binding Rossmann-like Domain"/>
    <property type="match status" value="1"/>
</dbReference>
<dbReference type="InterPro" id="IPR036291">
    <property type="entry name" value="NAD(P)-bd_dom_sf"/>
</dbReference>
<dbReference type="Proteomes" id="UP000660680">
    <property type="component" value="Unassembled WGS sequence"/>
</dbReference>
<evidence type="ECO:0000313" key="2">
    <source>
        <dbReference type="EMBL" id="GGS52680.1"/>
    </source>
</evidence>
<protein>
    <recommendedName>
        <fullName evidence="1">NAD-dependent epimerase/dehydratase domain-containing protein</fullName>
    </recommendedName>
</protein>
<dbReference type="RefSeq" id="WP_229787543.1">
    <property type="nucleotide sequence ID" value="NZ_BMRB01000006.1"/>
</dbReference>
<gene>
    <name evidence="2" type="ORF">GCM10010171_54690</name>
</gene>
<accession>A0A918GRL2</accession>
<dbReference type="InterPro" id="IPR001509">
    <property type="entry name" value="Epimerase_deHydtase"/>
</dbReference>
<reference evidence="2" key="2">
    <citation type="submission" date="2020-09" db="EMBL/GenBank/DDBJ databases">
        <authorList>
            <person name="Sun Q."/>
            <person name="Ohkuma M."/>
        </authorList>
    </citation>
    <scope>NUCLEOTIDE SEQUENCE</scope>
    <source>
        <strain evidence="2">JCM 3276</strain>
    </source>
</reference>
<keyword evidence="3" id="KW-1185">Reference proteome</keyword>
<proteinExistence type="predicted"/>
<dbReference type="PANTHER" id="PTHR43245:SF13">
    <property type="entry name" value="UDP-D-APIOSE_UDP-D-XYLOSE SYNTHASE 2"/>
    <property type="match status" value="1"/>
</dbReference>
<sequence length="267" mass="28266">MRVLVLGGTAFVGRAIVDAMLTSGLSPTLFNRGTSALFPEVPRLVGDRSTGDYSALSSGSWDAVVDVSGYVPRHVGQAMAALDGRVGRYLFISSHVVYASCGPGADEDTPRREPVRDTEVLTNETYGPCKVACEDDVLARFGDRATIVRPSKVAGPFDPQEGFTHWLRLAAAGGRVEVPGDPAQPVQLIDSRDLAQLVVRLLVDDRPGAYNAVGPITTLADLIRTCASVAGTSVEIARVPPAPAPLIRADWATQQRSSARARAAGCR</sequence>